<dbReference type="AlphaFoldDB" id="A0AAD7QTW1"/>
<sequence length="251" mass="27264">MQICSDEWMDGWMDGCVGSAEETMGWEWTRNGGERCGTRECEERDAKAGKANRAPGRPGRQSGSERGDSGRSPADTHTTQSSSHYGVQPSQHKPAWRQPDFFPPSHSDDDAAHWPLRSPALALCRIASSRSRPKLIHVLCPCCHYSVHTATIQSSHPHTFVRETAYRNALVRRLVPSIVSFSLYQQASAMPASATSSVVGPRQVPGARNVVLSLSGQASLARPNVRRVRCSAPRGVALLGLCCDWSGLSGS</sequence>
<keyword evidence="3" id="KW-1185">Reference proteome</keyword>
<proteinExistence type="predicted"/>
<dbReference type="EMBL" id="JARPMG010000004">
    <property type="protein sequence ID" value="KAJ8101419.1"/>
    <property type="molecule type" value="Genomic_DNA"/>
</dbReference>
<dbReference type="Proteomes" id="UP001217417">
    <property type="component" value="Unassembled WGS sequence"/>
</dbReference>
<dbReference type="GeneID" id="80886989"/>
<gene>
    <name evidence="2" type="ORF">POJ06DRAFT_96564</name>
</gene>
<accession>A0AAD7QTW1</accession>
<feature type="compositionally biased region" description="Basic and acidic residues" evidence="1">
    <location>
        <begin position="32"/>
        <end position="48"/>
    </location>
</feature>
<reference evidence="2" key="1">
    <citation type="submission" date="2023-03" db="EMBL/GenBank/DDBJ databases">
        <title>Near-Complete genome sequence of Lipomyces tetrasporous NRRL Y-64009, an oleaginous yeast capable of growing on lignocellulosic hydrolysates.</title>
        <authorList>
            <consortium name="Lawrence Berkeley National Laboratory"/>
            <person name="Jagtap S.S."/>
            <person name="Liu J.-J."/>
            <person name="Walukiewicz H.E."/>
            <person name="Pangilinan J."/>
            <person name="Lipzen A."/>
            <person name="Ahrendt S."/>
            <person name="Koriabine M."/>
            <person name="Cobaugh K."/>
            <person name="Salamov A."/>
            <person name="Yoshinaga Y."/>
            <person name="Ng V."/>
            <person name="Daum C."/>
            <person name="Grigoriev I.V."/>
            <person name="Slininger P.J."/>
            <person name="Dien B.S."/>
            <person name="Jin Y.-S."/>
            <person name="Rao C.V."/>
        </authorList>
    </citation>
    <scope>NUCLEOTIDE SEQUENCE</scope>
    <source>
        <strain evidence="2">NRRL Y-64009</strain>
    </source>
</reference>
<evidence type="ECO:0000313" key="3">
    <source>
        <dbReference type="Proteomes" id="UP001217417"/>
    </source>
</evidence>
<name>A0AAD7QTW1_9ASCO</name>
<organism evidence="2 3">
    <name type="scientific">Lipomyces tetrasporus</name>
    <dbReference type="NCBI Taxonomy" id="54092"/>
    <lineage>
        <taxon>Eukaryota</taxon>
        <taxon>Fungi</taxon>
        <taxon>Dikarya</taxon>
        <taxon>Ascomycota</taxon>
        <taxon>Saccharomycotina</taxon>
        <taxon>Lipomycetes</taxon>
        <taxon>Lipomycetales</taxon>
        <taxon>Lipomycetaceae</taxon>
        <taxon>Lipomyces</taxon>
    </lineage>
</organism>
<evidence type="ECO:0000313" key="2">
    <source>
        <dbReference type="EMBL" id="KAJ8101419.1"/>
    </source>
</evidence>
<protein>
    <submittedName>
        <fullName evidence="2">Uncharacterized protein</fullName>
    </submittedName>
</protein>
<feature type="region of interest" description="Disordered" evidence="1">
    <location>
        <begin position="29"/>
        <end position="108"/>
    </location>
</feature>
<comment type="caution">
    <text evidence="2">The sequence shown here is derived from an EMBL/GenBank/DDBJ whole genome shotgun (WGS) entry which is preliminary data.</text>
</comment>
<evidence type="ECO:0000256" key="1">
    <source>
        <dbReference type="SAM" id="MobiDB-lite"/>
    </source>
</evidence>
<dbReference type="RefSeq" id="XP_056044869.1">
    <property type="nucleotide sequence ID" value="XM_056191823.1"/>
</dbReference>
<feature type="compositionally biased region" description="Polar residues" evidence="1">
    <location>
        <begin position="75"/>
        <end position="91"/>
    </location>
</feature>